<evidence type="ECO:0000313" key="1">
    <source>
        <dbReference type="EMBL" id="RNA35599.1"/>
    </source>
</evidence>
<name>A0A3M7SIP4_BRAPC</name>
<keyword evidence="2" id="KW-1185">Reference proteome</keyword>
<organism evidence="1 2">
    <name type="scientific">Brachionus plicatilis</name>
    <name type="common">Marine rotifer</name>
    <name type="synonym">Brachionus muelleri</name>
    <dbReference type="NCBI Taxonomy" id="10195"/>
    <lineage>
        <taxon>Eukaryota</taxon>
        <taxon>Metazoa</taxon>
        <taxon>Spiralia</taxon>
        <taxon>Gnathifera</taxon>
        <taxon>Rotifera</taxon>
        <taxon>Eurotatoria</taxon>
        <taxon>Monogononta</taxon>
        <taxon>Pseudotrocha</taxon>
        <taxon>Ploima</taxon>
        <taxon>Brachionidae</taxon>
        <taxon>Brachionus</taxon>
    </lineage>
</organism>
<dbReference type="Proteomes" id="UP000276133">
    <property type="component" value="Unassembled WGS sequence"/>
</dbReference>
<comment type="caution">
    <text evidence="1">The sequence shown here is derived from an EMBL/GenBank/DDBJ whole genome shotgun (WGS) entry which is preliminary data.</text>
</comment>
<dbReference type="AlphaFoldDB" id="A0A3M7SIP4"/>
<evidence type="ECO:0008006" key="3">
    <source>
        <dbReference type="Google" id="ProtNLM"/>
    </source>
</evidence>
<proteinExistence type="predicted"/>
<protein>
    <recommendedName>
        <fullName evidence="3">RNA-directed DNA polymerase from mobile element jockey-like</fullName>
    </recommendedName>
</protein>
<accession>A0A3M7SIP4</accession>
<sequence>MSVTKCNCIVFSRTSKGNNSLNLFMNNQQVPQAKEILNWIDYRLFFFVLSTISKASISKIQATQNRAIRSIYDLHFDPIKRTYPSIIDAKSKSAITHNQLIQQLVYEYIECTSMINLTLIVSHNYYPFLTSFKQLFISSTEKL</sequence>
<reference evidence="1 2" key="1">
    <citation type="journal article" date="2018" name="Sci. Rep.">
        <title>Genomic signatures of local adaptation to the degree of environmental predictability in rotifers.</title>
        <authorList>
            <person name="Franch-Gras L."/>
            <person name="Hahn C."/>
            <person name="Garcia-Roger E.M."/>
            <person name="Carmona M.J."/>
            <person name="Serra M."/>
            <person name="Gomez A."/>
        </authorList>
    </citation>
    <scope>NUCLEOTIDE SEQUENCE [LARGE SCALE GENOMIC DNA]</scope>
    <source>
        <strain evidence="1">HYR1</strain>
    </source>
</reference>
<gene>
    <name evidence="1" type="ORF">BpHYR1_024044</name>
</gene>
<dbReference type="EMBL" id="REGN01001311">
    <property type="protein sequence ID" value="RNA35599.1"/>
    <property type="molecule type" value="Genomic_DNA"/>
</dbReference>
<evidence type="ECO:0000313" key="2">
    <source>
        <dbReference type="Proteomes" id="UP000276133"/>
    </source>
</evidence>